<reference evidence="10" key="1">
    <citation type="submission" date="2020-11" db="EMBL/GenBank/DDBJ databases">
        <authorList>
            <person name="Tran Van P."/>
        </authorList>
    </citation>
    <scope>NUCLEOTIDE SEQUENCE</scope>
</reference>
<sequence length="485" mass="54453">MSHLNGEGREDGGNCKTTAVMDTKVKQEFPSPPKQESHRERELVKKELHPHPHAHHGHSPHGNRGTSSAGMGKDRKPHGLGPISSASFPSSSSSSSVVDSDLVRDLKAQLKKSQSEQKEMKLLLDMYKGVAKDQRDKLAAMAPIERATLCPIVYYEFFQGHSARAAADNICAAFEGNVVHYSTTVNDKALRNALNTKPNATTRESPTTLGVTHMAIGNHPNDLGYRKVYLTWVPHRLGDSDKASCVQLMAAERKARMEVDELKLQLKKFQDARREERRKLADEDAMRKIRQLEEQVHHLQKMVASHKQEEAALLNEMEVTGQAFEDMQEQNARLIKQLKEKDDANMKLMGERIKSNQINKLGREEKDMLVEQVKTLTTQLEAQRQVVVKLEEKEGLLQASLISVEKEVQLRTQAAETHKRKALEAAQSAYDLNLHLSKSHPGLLMSLAYVGFYDILPQWKALALQGFSYPFCISCLNSPQCGKVQ</sequence>
<evidence type="ECO:0000256" key="3">
    <source>
        <dbReference type="ARBA" id="ARBA00022771"/>
    </source>
</evidence>
<feature type="compositionally biased region" description="Basic and acidic residues" evidence="8">
    <location>
        <begin position="1"/>
        <end position="13"/>
    </location>
</feature>
<evidence type="ECO:0000256" key="4">
    <source>
        <dbReference type="ARBA" id="ARBA00022833"/>
    </source>
</evidence>
<feature type="region of interest" description="Disordered" evidence="8">
    <location>
        <begin position="1"/>
        <end position="99"/>
    </location>
</feature>
<dbReference type="EMBL" id="LR899526">
    <property type="protein sequence ID" value="CAD7240108.1"/>
    <property type="molecule type" value="Genomic_DNA"/>
</dbReference>
<dbReference type="AlphaFoldDB" id="A0A7R8WXM9"/>
<dbReference type="UniPathway" id="UPA00143"/>
<keyword evidence="6" id="KW-0833">Ubl conjugation pathway</keyword>
<keyword evidence="6 7" id="KW-0175">Coiled coil</keyword>
<name>A0A7R8WXM9_9CRUS</name>
<keyword evidence="5 6" id="KW-0539">Nucleus</keyword>
<dbReference type="PANTHER" id="PTHR23163:SF0">
    <property type="entry name" value="E3 UBIQUITIN-PROTEIN LIGASE BRE1"/>
    <property type="match status" value="1"/>
</dbReference>
<feature type="compositionally biased region" description="Basic residues" evidence="8">
    <location>
        <begin position="51"/>
        <end position="61"/>
    </location>
</feature>
<proteinExistence type="inferred from homology"/>
<evidence type="ECO:0000256" key="5">
    <source>
        <dbReference type="ARBA" id="ARBA00023242"/>
    </source>
</evidence>
<keyword evidence="2 6" id="KW-0479">Metal-binding</keyword>
<protein>
    <recommendedName>
        <fullName evidence="6">E3 ubiquitin protein ligase</fullName>
        <ecNumber evidence="6">2.3.2.27</ecNumber>
    </recommendedName>
</protein>
<dbReference type="Proteomes" id="UP000677054">
    <property type="component" value="Unassembled WGS sequence"/>
</dbReference>
<dbReference type="PANTHER" id="PTHR23163">
    <property type="entry name" value="RING FINGER PROTEIN-RELATED"/>
    <property type="match status" value="1"/>
</dbReference>
<dbReference type="GO" id="GO:0008270">
    <property type="term" value="F:zinc ion binding"/>
    <property type="evidence" value="ECO:0007669"/>
    <property type="project" value="UniProtKB-KW"/>
</dbReference>
<dbReference type="GO" id="GO:0016567">
    <property type="term" value="P:protein ubiquitination"/>
    <property type="evidence" value="ECO:0007669"/>
    <property type="project" value="UniProtKB-UniRule"/>
</dbReference>
<dbReference type="InterPro" id="IPR041426">
    <property type="entry name" value="Mos1_HTH"/>
</dbReference>
<dbReference type="Pfam" id="PF17906">
    <property type="entry name" value="HTH_48"/>
    <property type="match status" value="1"/>
</dbReference>
<feature type="coiled-coil region" evidence="7">
    <location>
        <begin position="252"/>
        <end position="344"/>
    </location>
</feature>
<comment type="pathway">
    <text evidence="6">Protein modification; protein ubiquitination.</text>
</comment>
<organism evidence="10">
    <name type="scientific">Darwinula stevensoni</name>
    <dbReference type="NCBI Taxonomy" id="69355"/>
    <lineage>
        <taxon>Eukaryota</taxon>
        <taxon>Metazoa</taxon>
        <taxon>Ecdysozoa</taxon>
        <taxon>Arthropoda</taxon>
        <taxon>Crustacea</taxon>
        <taxon>Oligostraca</taxon>
        <taxon>Ostracoda</taxon>
        <taxon>Podocopa</taxon>
        <taxon>Podocopida</taxon>
        <taxon>Darwinulocopina</taxon>
        <taxon>Darwinuloidea</taxon>
        <taxon>Darwinulidae</taxon>
        <taxon>Darwinula</taxon>
    </lineage>
</organism>
<evidence type="ECO:0000313" key="10">
    <source>
        <dbReference type="EMBL" id="CAD7240108.1"/>
    </source>
</evidence>
<dbReference type="OrthoDB" id="10266039at2759"/>
<accession>A0A7R8WXM9</accession>
<evidence type="ECO:0000313" key="11">
    <source>
        <dbReference type="Proteomes" id="UP000677054"/>
    </source>
</evidence>
<dbReference type="EMBL" id="CAJPEV010000009">
    <property type="protein sequence ID" value="CAG0878622.1"/>
    <property type="molecule type" value="Genomic_DNA"/>
</dbReference>
<feature type="domain" description="Mos1 transposase HTH" evidence="9">
    <location>
        <begin position="149"/>
        <end position="184"/>
    </location>
</feature>
<dbReference type="InterPro" id="IPR013956">
    <property type="entry name" value="E3_ubiquit_lig_Bre1"/>
</dbReference>
<evidence type="ECO:0000256" key="8">
    <source>
        <dbReference type="SAM" id="MobiDB-lite"/>
    </source>
</evidence>
<dbReference type="GO" id="GO:0006325">
    <property type="term" value="P:chromatin organization"/>
    <property type="evidence" value="ECO:0007669"/>
    <property type="project" value="UniProtKB-KW"/>
</dbReference>
<feature type="compositionally biased region" description="Low complexity" evidence="8">
    <location>
        <begin position="84"/>
        <end position="99"/>
    </location>
</feature>
<keyword evidence="11" id="KW-1185">Reference proteome</keyword>
<comment type="subcellular location">
    <subcellularLocation>
        <location evidence="1 6">Nucleus</location>
    </subcellularLocation>
</comment>
<keyword evidence="3 6" id="KW-0863">Zinc-finger</keyword>
<evidence type="ECO:0000259" key="9">
    <source>
        <dbReference type="Pfam" id="PF17906"/>
    </source>
</evidence>
<feature type="compositionally biased region" description="Basic and acidic residues" evidence="8">
    <location>
        <begin position="35"/>
        <end position="50"/>
    </location>
</feature>
<keyword evidence="4 6" id="KW-0862">Zinc</keyword>
<evidence type="ECO:0000256" key="2">
    <source>
        <dbReference type="ARBA" id="ARBA00022723"/>
    </source>
</evidence>
<evidence type="ECO:0000256" key="1">
    <source>
        <dbReference type="ARBA" id="ARBA00004123"/>
    </source>
</evidence>
<evidence type="ECO:0000256" key="6">
    <source>
        <dbReference type="RuleBase" id="RU365038"/>
    </source>
</evidence>
<dbReference type="EC" id="2.3.2.27" evidence="6"/>
<comment type="similarity">
    <text evidence="6">Belongs to the BRE1 family.</text>
</comment>
<keyword evidence="6" id="KW-0808">Transferase</keyword>
<dbReference type="GO" id="GO:0033503">
    <property type="term" value="C:HULC complex"/>
    <property type="evidence" value="ECO:0007669"/>
    <property type="project" value="TreeGrafter"/>
</dbReference>
<dbReference type="GO" id="GO:0061630">
    <property type="term" value="F:ubiquitin protein ligase activity"/>
    <property type="evidence" value="ECO:0007669"/>
    <property type="project" value="UniProtKB-EC"/>
</dbReference>
<comment type="catalytic activity">
    <reaction evidence="6">
        <text>S-ubiquitinyl-[E2 ubiquitin-conjugating enzyme]-L-cysteine + [acceptor protein]-L-lysine = [E2 ubiquitin-conjugating enzyme]-L-cysteine + N(6)-ubiquitinyl-[acceptor protein]-L-lysine.</text>
        <dbReference type="EC" id="2.3.2.27"/>
    </reaction>
</comment>
<gene>
    <name evidence="10" type="ORF">DSTB1V02_LOCUS145</name>
</gene>
<evidence type="ECO:0000256" key="7">
    <source>
        <dbReference type="SAM" id="Coils"/>
    </source>
</evidence>
<keyword evidence="6" id="KW-0156">Chromatin regulator</keyword>
<dbReference type="GO" id="GO:0005634">
    <property type="term" value="C:nucleus"/>
    <property type="evidence" value="ECO:0007669"/>
    <property type="project" value="UniProtKB-SubCell"/>
</dbReference>